<dbReference type="GO" id="GO:0004534">
    <property type="term" value="F:5'-3' RNA exonuclease activity"/>
    <property type="evidence" value="ECO:0007669"/>
    <property type="project" value="TreeGrafter"/>
</dbReference>
<accession>A0A843XQ29</accession>
<dbReference type="Gene3D" id="1.10.150.650">
    <property type="match status" value="1"/>
</dbReference>
<protein>
    <submittedName>
        <fullName evidence="1">Uncharacterized protein</fullName>
    </submittedName>
</protein>
<dbReference type="PANTHER" id="PTHR42924:SF3">
    <property type="entry name" value="POLYMERASE_HISTIDINOL PHOSPHATASE N-TERMINAL DOMAIN-CONTAINING PROTEIN"/>
    <property type="match status" value="1"/>
</dbReference>
<keyword evidence="2" id="KW-1185">Reference proteome</keyword>
<dbReference type="InterPro" id="IPR052018">
    <property type="entry name" value="PHP_domain"/>
</dbReference>
<dbReference type="GO" id="GO:0035312">
    <property type="term" value="F:5'-3' DNA exonuclease activity"/>
    <property type="evidence" value="ECO:0007669"/>
    <property type="project" value="TreeGrafter"/>
</dbReference>
<sequence length="253" mass="27673">MLLKLNKLKMPLSWDHITKIAGNGVAPGRVHVARAMVEAGFVENLKQAFSRYLYDGGPAYATGSELPAEEAVQLICHTGGVAALAHPWALKNPIPIIRSLKAAGLHAMEVYRGDGKMAVFSDLADAHELLKIGGSDFHGRCSGDESNIGVVNLPVVAVYEFLTFARPIWLNSIKDVLTTFAEAPSYGNLERILKFCRLKSKEDGALIRGRDLVDFYLAAWLTDEERQSTELEDLKLKLSSIVLNKGLEVTVPS</sequence>
<dbReference type="EMBL" id="NMUH01010519">
    <property type="protein sequence ID" value="MQM21037.1"/>
    <property type="molecule type" value="Genomic_DNA"/>
</dbReference>
<evidence type="ECO:0000313" key="1">
    <source>
        <dbReference type="EMBL" id="MQM21037.1"/>
    </source>
</evidence>
<comment type="caution">
    <text evidence="1">The sequence shown here is derived from an EMBL/GenBank/DDBJ whole genome shotgun (WGS) entry which is preliminary data.</text>
</comment>
<dbReference type="OrthoDB" id="16564at2759"/>
<reference evidence="1" key="1">
    <citation type="submission" date="2017-07" db="EMBL/GenBank/DDBJ databases">
        <title>Taro Niue Genome Assembly and Annotation.</title>
        <authorList>
            <person name="Atibalentja N."/>
            <person name="Keating K."/>
            <person name="Fields C.J."/>
        </authorList>
    </citation>
    <scope>NUCLEOTIDE SEQUENCE</scope>
    <source>
        <strain evidence="1">Niue_2</strain>
        <tissue evidence="1">Leaf</tissue>
    </source>
</reference>
<dbReference type="Proteomes" id="UP000652761">
    <property type="component" value="Unassembled WGS sequence"/>
</dbReference>
<dbReference type="InterPro" id="IPR016195">
    <property type="entry name" value="Pol/histidinol_Pase-like"/>
</dbReference>
<dbReference type="AlphaFoldDB" id="A0A843XQ29"/>
<organism evidence="1 2">
    <name type="scientific">Colocasia esculenta</name>
    <name type="common">Wild taro</name>
    <name type="synonym">Arum esculentum</name>
    <dbReference type="NCBI Taxonomy" id="4460"/>
    <lineage>
        <taxon>Eukaryota</taxon>
        <taxon>Viridiplantae</taxon>
        <taxon>Streptophyta</taxon>
        <taxon>Embryophyta</taxon>
        <taxon>Tracheophyta</taxon>
        <taxon>Spermatophyta</taxon>
        <taxon>Magnoliopsida</taxon>
        <taxon>Liliopsida</taxon>
        <taxon>Araceae</taxon>
        <taxon>Aroideae</taxon>
        <taxon>Colocasieae</taxon>
        <taxon>Colocasia</taxon>
    </lineage>
</organism>
<proteinExistence type="predicted"/>
<evidence type="ECO:0000313" key="2">
    <source>
        <dbReference type="Proteomes" id="UP000652761"/>
    </source>
</evidence>
<dbReference type="SUPFAM" id="SSF89550">
    <property type="entry name" value="PHP domain-like"/>
    <property type="match status" value="1"/>
</dbReference>
<dbReference type="Gene3D" id="3.20.20.140">
    <property type="entry name" value="Metal-dependent hydrolases"/>
    <property type="match status" value="1"/>
</dbReference>
<dbReference type="PANTHER" id="PTHR42924">
    <property type="entry name" value="EXONUCLEASE"/>
    <property type="match status" value="1"/>
</dbReference>
<name>A0A843XQ29_COLES</name>
<gene>
    <name evidence="1" type="ORF">Taro_054068</name>
</gene>